<organism evidence="2 3">
    <name type="scientific">Trichomonas vaginalis (strain ATCC PRA-98 / G3)</name>
    <dbReference type="NCBI Taxonomy" id="412133"/>
    <lineage>
        <taxon>Eukaryota</taxon>
        <taxon>Metamonada</taxon>
        <taxon>Parabasalia</taxon>
        <taxon>Trichomonadida</taxon>
        <taxon>Trichomonadidae</taxon>
        <taxon>Trichomonas</taxon>
    </lineage>
</organism>
<keyword evidence="3" id="KW-1185">Reference proteome</keyword>
<evidence type="ECO:0000313" key="3">
    <source>
        <dbReference type="Proteomes" id="UP000001542"/>
    </source>
</evidence>
<dbReference type="InParanoid" id="A2GWU4"/>
<keyword evidence="1" id="KW-0812">Transmembrane</keyword>
<accession>A2GWU4</accession>
<proteinExistence type="predicted"/>
<sequence>MFGCSGYLYSVFSHLFKVSLQEYDAAFHDTTVDLANEIVMMKMSIPKFIDYFHKLRLGGTGENQLPFTGMTNALKKASSIITCPDKLDPPTTIPESAHCFTAAVQLYLTSGYLLRYLAFISMENISERTYPIPNDPDFEQIWQIGPIELYEAFFYRIGKTLTEEIMSGINKYGTTIKGVGITCILVAMILMFMAVAL</sequence>
<dbReference type="VEuPathDB" id="TrichDB:TVAGG3_0269600"/>
<reference evidence="2" key="1">
    <citation type="submission" date="2006-10" db="EMBL/GenBank/DDBJ databases">
        <authorList>
            <person name="Amadeo P."/>
            <person name="Zhao Q."/>
            <person name="Wortman J."/>
            <person name="Fraser-Liggett C."/>
            <person name="Carlton J."/>
        </authorList>
    </citation>
    <scope>NUCLEOTIDE SEQUENCE</scope>
    <source>
        <strain evidence="2">G3</strain>
    </source>
</reference>
<evidence type="ECO:0000256" key="1">
    <source>
        <dbReference type="SAM" id="Phobius"/>
    </source>
</evidence>
<feature type="non-terminal residue" evidence="2">
    <location>
        <position position="197"/>
    </location>
</feature>
<reference evidence="2" key="2">
    <citation type="journal article" date="2007" name="Science">
        <title>Draft genome sequence of the sexually transmitted pathogen Trichomonas vaginalis.</title>
        <authorList>
            <person name="Carlton J.M."/>
            <person name="Hirt R.P."/>
            <person name="Silva J.C."/>
            <person name="Delcher A.L."/>
            <person name="Schatz M."/>
            <person name="Zhao Q."/>
            <person name="Wortman J.R."/>
            <person name="Bidwell S.L."/>
            <person name="Alsmark U.C.M."/>
            <person name="Besteiro S."/>
            <person name="Sicheritz-Ponten T."/>
            <person name="Noel C.J."/>
            <person name="Dacks J.B."/>
            <person name="Foster P.G."/>
            <person name="Simillion C."/>
            <person name="Van de Peer Y."/>
            <person name="Miranda-Saavedra D."/>
            <person name="Barton G.J."/>
            <person name="Westrop G.D."/>
            <person name="Mueller S."/>
            <person name="Dessi D."/>
            <person name="Fiori P.L."/>
            <person name="Ren Q."/>
            <person name="Paulsen I."/>
            <person name="Zhang H."/>
            <person name="Bastida-Corcuera F.D."/>
            <person name="Simoes-Barbosa A."/>
            <person name="Brown M.T."/>
            <person name="Hayes R.D."/>
            <person name="Mukherjee M."/>
            <person name="Okumura C.Y."/>
            <person name="Schneider R."/>
            <person name="Smith A.J."/>
            <person name="Vanacova S."/>
            <person name="Villalvazo M."/>
            <person name="Haas B.J."/>
            <person name="Pertea M."/>
            <person name="Feldblyum T.V."/>
            <person name="Utterback T.R."/>
            <person name="Shu C.L."/>
            <person name="Osoegawa K."/>
            <person name="de Jong P.J."/>
            <person name="Hrdy I."/>
            <person name="Horvathova L."/>
            <person name="Zubacova Z."/>
            <person name="Dolezal P."/>
            <person name="Malik S.B."/>
            <person name="Logsdon J.M. Jr."/>
            <person name="Henze K."/>
            <person name="Gupta A."/>
            <person name="Wang C.C."/>
            <person name="Dunne R.L."/>
            <person name="Upcroft J.A."/>
            <person name="Upcroft P."/>
            <person name="White O."/>
            <person name="Salzberg S.L."/>
            <person name="Tang P."/>
            <person name="Chiu C.-H."/>
            <person name="Lee Y.-S."/>
            <person name="Embley T.M."/>
            <person name="Coombs G.H."/>
            <person name="Mottram J.C."/>
            <person name="Tachezy J."/>
            <person name="Fraser-Liggett C.M."/>
            <person name="Johnson P.J."/>
        </authorList>
    </citation>
    <scope>NUCLEOTIDE SEQUENCE [LARGE SCALE GENOMIC DNA]</scope>
    <source>
        <strain evidence="2">G3</strain>
    </source>
</reference>
<feature type="transmembrane region" description="Helical" evidence="1">
    <location>
        <begin position="176"/>
        <end position="196"/>
    </location>
</feature>
<keyword evidence="1" id="KW-1133">Transmembrane helix</keyword>
<name>A2GWU4_TRIV3</name>
<dbReference type="EMBL" id="DS121628">
    <property type="protein sequence ID" value="EAX78374.1"/>
    <property type="molecule type" value="Genomic_DNA"/>
</dbReference>
<evidence type="ECO:0000313" key="2">
    <source>
        <dbReference type="EMBL" id="EAX78374.1"/>
    </source>
</evidence>
<gene>
    <name evidence="2" type="ORF">TVAG_147320</name>
</gene>
<protein>
    <submittedName>
        <fullName evidence="2">Uncharacterized protein</fullName>
    </submittedName>
</protein>
<dbReference type="Proteomes" id="UP000001542">
    <property type="component" value="Unassembled WGS sequence"/>
</dbReference>
<dbReference type="AlphaFoldDB" id="A2GWU4"/>
<keyword evidence="1" id="KW-0472">Membrane</keyword>
<dbReference type="VEuPathDB" id="TrichDB:TVAG_147320"/>